<protein>
    <submittedName>
        <fullName evidence="1">Uncharacterized protein</fullName>
    </submittedName>
</protein>
<accession>A0A1L7D455</accession>
<name>A0A1L7D455_9CORY</name>
<evidence type="ECO:0000313" key="1">
    <source>
        <dbReference type="EMBL" id="APT92712.1"/>
    </source>
</evidence>
<keyword evidence="2" id="KW-1185">Reference proteome</keyword>
<gene>
    <name evidence="1" type="ORF">CPHO_07200</name>
</gene>
<organism evidence="1 2">
    <name type="scientific">Corynebacterium phocae</name>
    <dbReference type="NCBI Taxonomy" id="161895"/>
    <lineage>
        <taxon>Bacteria</taxon>
        <taxon>Bacillati</taxon>
        <taxon>Actinomycetota</taxon>
        <taxon>Actinomycetes</taxon>
        <taxon>Mycobacteriales</taxon>
        <taxon>Corynebacteriaceae</taxon>
        <taxon>Corynebacterium</taxon>
    </lineage>
</organism>
<dbReference type="KEGG" id="cpho:CPHO_07200"/>
<proteinExistence type="predicted"/>
<dbReference type="AlphaFoldDB" id="A0A1L7D455"/>
<evidence type="ECO:0000313" key="2">
    <source>
        <dbReference type="Proteomes" id="UP000185491"/>
    </source>
</evidence>
<dbReference type="RefSeq" id="WP_075734475.1">
    <property type="nucleotide sequence ID" value="NZ_CP009249.1"/>
</dbReference>
<dbReference type="EMBL" id="CP009249">
    <property type="protein sequence ID" value="APT92712.1"/>
    <property type="molecule type" value="Genomic_DNA"/>
</dbReference>
<sequence>MKMNNLLKFLAKFSGSGDDVEEDFALAIVGHVHEDKGYACAETAVQLIGPELSSSQLLMAYASSFACFLDDLSPDQRELAMSTFCEYVALLRAGREEREDT</sequence>
<reference evidence="1 2" key="1">
    <citation type="submission" date="2014-08" db="EMBL/GenBank/DDBJ databases">
        <title>Complete genome sequence of Corynebacterium phocae M408/89/1(T)(=DSM 44612(T)), isolated from the common seal (Phoca vitulina).</title>
        <authorList>
            <person name="Ruckert C."/>
            <person name="Albersmeier A."/>
            <person name="Winkler A."/>
            <person name="Kalinowski J."/>
        </authorList>
    </citation>
    <scope>NUCLEOTIDE SEQUENCE [LARGE SCALE GENOMIC DNA]</scope>
    <source>
        <strain evidence="1 2">M408/89/1</strain>
    </source>
</reference>
<dbReference type="STRING" id="161895.CPHO_07200"/>
<dbReference type="Proteomes" id="UP000185491">
    <property type="component" value="Chromosome"/>
</dbReference>